<dbReference type="AlphaFoldDB" id="A0A328AQW0"/>
<evidence type="ECO:0000259" key="1">
    <source>
        <dbReference type="Pfam" id="PF12697"/>
    </source>
</evidence>
<accession>A0A328AQW0</accession>
<organism evidence="2 3">
    <name type="scientific">Phenylobacterium deserti</name>
    <dbReference type="NCBI Taxonomy" id="1914756"/>
    <lineage>
        <taxon>Bacteria</taxon>
        <taxon>Pseudomonadati</taxon>
        <taxon>Pseudomonadota</taxon>
        <taxon>Alphaproteobacteria</taxon>
        <taxon>Caulobacterales</taxon>
        <taxon>Caulobacteraceae</taxon>
        <taxon>Phenylobacterium</taxon>
    </lineage>
</organism>
<dbReference type="RefSeq" id="WP_111513864.1">
    <property type="nucleotide sequence ID" value="NZ_QFYR01000001.1"/>
</dbReference>
<keyword evidence="3" id="KW-1185">Reference proteome</keyword>
<comment type="caution">
    <text evidence="2">The sequence shown here is derived from an EMBL/GenBank/DDBJ whole genome shotgun (WGS) entry which is preliminary data.</text>
</comment>
<dbReference type="Pfam" id="PF12697">
    <property type="entry name" value="Abhydrolase_6"/>
    <property type="match status" value="1"/>
</dbReference>
<gene>
    <name evidence="2" type="ORF">DJ018_05585</name>
</gene>
<dbReference type="Proteomes" id="UP000249725">
    <property type="component" value="Unassembled WGS sequence"/>
</dbReference>
<feature type="domain" description="AB hydrolase-1" evidence="1">
    <location>
        <begin position="52"/>
        <end position="305"/>
    </location>
</feature>
<dbReference type="EMBL" id="QFYR01000001">
    <property type="protein sequence ID" value="RAK57412.1"/>
    <property type="molecule type" value="Genomic_DNA"/>
</dbReference>
<dbReference type="OrthoDB" id="128799at2"/>
<dbReference type="PANTHER" id="PTHR33428">
    <property type="entry name" value="CHLOROPHYLLASE-2, CHLOROPLASTIC"/>
    <property type="match status" value="1"/>
</dbReference>
<dbReference type="InterPro" id="IPR029058">
    <property type="entry name" value="AB_hydrolase_fold"/>
</dbReference>
<evidence type="ECO:0000313" key="3">
    <source>
        <dbReference type="Proteomes" id="UP000249725"/>
    </source>
</evidence>
<dbReference type="SUPFAM" id="SSF53474">
    <property type="entry name" value="alpha/beta-Hydrolases"/>
    <property type="match status" value="1"/>
</dbReference>
<dbReference type="PANTHER" id="PTHR33428:SF14">
    <property type="entry name" value="CARBOXYLESTERASE TYPE B DOMAIN-CONTAINING PROTEIN"/>
    <property type="match status" value="1"/>
</dbReference>
<sequence length="322" mass="34656">MNNLIKDARHIPVDEARTTISVSPVTLEAPERALPLELRITGPITGDALPIVLLSHGHGPSFYIPSKDGYGPLVNFYAERGFVVIQPTHLNSKVAGLPADAEGGPLFWRSRPLDMSLILDRLDEIEALAPAFKGRLDRSKVAVVGHSMGGHTAGMLLGARLTEPKDDGAKDVNLLDPRIKVGVLLTAPGNGGDSLTEEVAAKYGFFNADFSHMTTRTLVVVGSDDASPHLTVRGPAWHADAFHDSPGADALMTVLGGKHGLGGISSYDARETDDEDPERLETVLRMTWAYLRSALDDDSRAWTAAREALHTHVSAQARVDLR</sequence>
<evidence type="ECO:0000313" key="2">
    <source>
        <dbReference type="EMBL" id="RAK57412.1"/>
    </source>
</evidence>
<name>A0A328AQW0_9CAUL</name>
<dbReference type="Gene3D" id="3.40.50.1820">
    <property type="entry name" value="alpha/beta hydrolase"/>
    <property type="match status" value="1"/>
</dbReference>
<proteinExistence type="predicted"/>
<protein>
    <submittedName>
        <fullName evidence="2">Chlorophyllase</fullName>
    </submittedName>
</protein>
<dbReference type="InterPro" id="IPR000073">
    <property type="entry name" value="AB_hydrolase_1"/>
</dbReference>
<reference evidence="3" key="1">
    <citation type="submission" date="2018-05" db="EMBL/GenBank/DDBJ databases">
        <authorList>
            <person name="Li X."/>
        </authorList>
    </citation>
    <scope>NUCLEOTIDE SEQUENCE [LARGE SCALE GENOMIC DNA]</scope>
    <source>
        <strain evidence="3">YIM 73061</strain>
    </source>
</reference>